<reference evidence="2" key="1">
    <citation type="submission" date="2022-03" db="EMBL/GenBank/DDBJ databases">
        <title>Draft genome sequence of Aduncisulcus paluster, a free-living microaerophilic Fornicata.</title>
        <authorList>
            <person name="Yuyama I."/>
            <person name="Kume K."/>
            <person name="Tamura T."/>
            <person name="Inagaki Y."/>
            <person name="Hashimoto T."/>
        </authorList>
    </citation>
    <scope>NUCLEOTIDE SEQUENCE</scope>
    <source>
        <strain evidence="2">NY0171</strain>
    </source>
</reference>
<proteinExistence type="predicted"/>
<sequence>MECKEFEKKFQDALTHLEKADFAAATSCLFICSELVGDHKQSKQITQYIRQPTNLGKFITLLASCSEPSVIGTACVFLTACTKESPSLVSFLALSTGNHFTKWLEITRIRGVPDIYNPFLPLVLAYGWKLTTNVAMRPKLMPLIGNAVWDIGINLFKEAREFCRIEREKALHSNPDAHKKRPHEASSPLPYSSLYTLPECMHEIEIVNHFIDNTNRERIVSITYRVLGLLANFADHNDCRVALFNRILDHAVDWLYISLKDMNETKIYRQLLRLIANCCAHPDVTRKLLETSMVKVKDDASGEHKYEAVSCPFSYKPASFVNMSFFTQVCRSFSYFTYVTFFSQFHLNPWVADMSHNAMPIVNMCDWRWKTYLDYMKRENWSRNVADWIKAHPTMKYSVLYCTITSRPFKQGGGKEGKEEDKKDSKHPMDQK</sequence>
<feature type="non-terminal residue" evidence="2">
    <location>
        <position position="432"/>
    </location>
</feature>
<protein>
    <submittedName>
        <fullName evidence="2">Uncharacterized protein</fullName>
    </submittedName>
</protein>
<keyword evidence="3" id="KW-1185">Reference proteome</keyword>
<name>A0ABQ5KXI0_9EUKA</name>
<dbReference type="EMBL" id="BQXS01011401">
    <property type="protein sequence ID" value="GKT37157.1"/>
    <property type="molecule type" value="Genomic_DNA"/>
</dbReference>
<comment type="caution">
    <text evidence="2">The sequence shown here is derived from an EMBL/GenBank/DDBJ whole genome shotgun (WGS) entry which is preliminary data.</text>
</comment>
<gene>
    <name evidence="2" type="ORF">ADUPG1_009999</name>
</gene>
<dbReference type="Proteomes" id="UP001057375">
    <property type="component" value="Unassembled WGS sequence"/>
</dbReference>
<feature type="region of interest" description="Disordered" evidence="1">
    <location>
        <begin position="409"/>
        <end position="432"/>
    </location>
</feature>
<evidence type="ECO:0000313" key="2">
    <source>
        <dbReference type="EMBL" id="GKT37157.1"/>
    </source>
</evidence>
<organism evidence="2 3">
    <name type="scientific">Aduncisulcus paluster</name>
    <dbReference type="NCBI Taxonomy" id="2918883"/>
    <lineage>
        <taxon>Eukaryota</taxon>
        <taxon>Metamonada</taxon>
        <taxon>Carpediemonas-like organisms</taxon>
        <taxon>Aduncisulcus</taxon>
    </lineage>
</organism>
<dbReference type="InterPro" id="IPR016024">
    <property type="entry name" value="ARM-type_fold"/>
</dbReference>
<evidence type="ECO:0000256" key="1">
    <source>
        <dbReference type="SAM" id="MobiDB-lite"/>
    </source>
</evidence>
<dbReference type="SUPFAM" id="SSF48371">
    <property type="entry name" value="ARM repeat"/>
    <property type="match status" value="1"/>
</dbReference>
<feature type="compositionally biased region" description="Basic and acidic residues" evidence="1">
    <location>
        <begin position="413"/>
        <end position="432"/>
    </location>
</feature>
<evidence type="ECO:0000313" key="3">
    <source>
        <dbReference type="Proteomes" id="UP001057375"/>
    </source>
</evidence>
<accession>A0ABQ5KXI0</accession>